<gene>
    <name evidence="1" type="ORF">UFOVP361_40</name>
</gene>
<accession>A0A6J7WWV5</accession>
<sequence length="177" mass="20433">MDVRTELGLIRKHYREYARSVGESIIWYEFLPFGAASAGSQFDDVYDESLYGAGGRKYKTGVVIPVLMITETEDQKRSIPEGRQPVEVTNFVASVQDFRDAGISEPWEYRKHLNDLFLYDGRYFTVTSYKIRGRVKDDVVVVVEGLEVYYQQEFAFDPDITFNSIYNLPWPSSLPNL</sequence>
<name>A0A6J7WWV5_9CAUD</name>
<proteinExistence type="predicted"/>
<evidence type="ECO:0000313" key="1">
    <source>
        <dbReference type="EMBL" id="CAB5222240.1"/>
    </source>
</evidence>
<protein>
    <submittedName>
        <fullName evidence="1">Uncharacterized protein</fullName>
    </submittedName>
</protein>
<organism evidence="1">
    <name type="scientific">uncultured Caudovirales phage</name>
    <dbReference type="NCBI Taxonomy" id="2100421"/>
    <lineage>
        <taxon>Viruses</taxon>
        <taxon>Duplodnaviria</taxon>
        <taxon>Heunggongvirae</taxon>
        <taxon>Uroviricota</taxon>
        <taxon>Caudoviricetes</taxon>
        <taxon>Peduoviridae</taxon>
        <taxon>Maltschvirus</taxon>
        <taxon>Maltschvirus maltsch</taxon>
    </lineage>
</organism>
<reference evidence="1" key="1">
    <citation type="submission" date="2020-05" db="EMBL/GenBank/DDBJ databases">
        <authorList>
            <person name="Chiriac C."/>
            <person name="Salcher M."/>
            <person name="Ghai R."/>
            <person name="Kavagutti S V."/>
        </authorList>
    </citation>
    <scope>NUCLEOTIDE SEQUENCE</scope>
</reference>
<dbReference type="EMBL" id="LR798301">
    <property type="protein sequence ID" value="CAB5222240.1"/>
    <property type="molecule type" value="Genomic_DNA"/>
</dbReference>